<dbReference type="Pfam" id="PF01436">
    <property type="entry name" value="NHL"/>
    <property type="match status" value="1"/>
</dbReference>
<keyword evidence="11" id="KW-1185">Reference proteome</keyword>
<feature type="compositionally biased region" description="Polar residues" evidence="7">
    <location>
        <begin position="506"/>
        <end position="526"/>
    </location>
</feature>
<dbReference type="InterPro" id="IPR000315">
    <property type="entry name" value="Znf_B-box"/>
</dbReference>
<evidence type="ECO:0000256" key="5">
    <source>
        <dbReference type="PROSITE-ProRule" id="PRU00024"/>
    </source>
</evidence>
<name>A0ABD2QK68_9PLAT</name>
<feature type="domain" description="RING-type" evidence="8">
    <location>
        <begin position="39"/>
        <end position="81"/>
    </location>
</feature>
<dbReference type="SMART" id="SM00184">
    <property type="entry name" value="RING"/>
    <property type="match status" value="1"/>
</dbReference>
<dbReference type="GO" id="GO:0008270">
    <property type="term" value="F:zinc ion binding"/>
    <property type="evidence" value="ECO:0007669"/>
    <property type="project" value="UniProtKB-KW"/>
</dbReference>
<dbReference type="Gene3D" id="4.10.830.40">
    <property type="match status" value="1"/>
</dbReference>
<evidence type="ECO:0000256" key="2">
    <source>
        <dbReference type="ARBA" id="ARBA00022737"/>
    </source>
</evidence>
<feature type="region of interest" description="Disordered" evidence="7">
    <location>
        <begin position="506"/>
        <end position="531"/>
    </location>
</feature>
<feature type="repeat" description="NHL" evidence="6">
    <location>
        <begin position="591"/>
        <end position="634"/>
    </location>
</feature>
<dbReference type="Gene3D" id="3.30.160.60">
    <property type="entry name" value="Classic Zinc Finger"/>
    <property type="match status" value="1"/>
</dbReference>
<keyword evidence="3 5" id="KW-0863">Zinc-finger</keyword>
<dbReference type="PANTHER" id="PTHR25462:SF296">
    <property type="entry name" value="MEIOTIC P26, ISOFORM F"/>
    <property type="match status" value="1"/>
</dbReference>
<dbReference type="InterPro" id="IPR047153">
    <property type="entry name" value="TRIM45/56/19-like"/>
</dbReference>
<evidence type="ECO:0000256" key="6">
    <source>
        <dbReference type="PROSITE-ProRule" id="PRU00504"/>
    </source>
</evidence>
<feature type="region of interest" description="Disordered" evidence="7">
    <location>
        <begin position="1"/>
        <end position="33"/>
    </location>
</feature>
<dbReference type="PROSITE" id="PS50089">
    <property type="entry name" value="ZF_RING_2"/>
    <property type="match status" value="1"/>
</dbReference>
<feature type="compositionally biased region" description="Acidic residues" evidence="7">
    <location>
        <begin position="13"/>
        <end position="25"/>
    </location>
</feature>
<comment type="caution">
    <text evidence="10">The sequence shown here is derived from an EMBL/GenBank/DDBJ whole genome shotgun (WGS) entry which is preliminary data.</text>
</comment>
<protein>
    <submittedName>
        <fullName evidence="10">Uncharacterized protein</fullName>
    </submittedName>
</protein>
<dbReference type="InterPro" id="IPR001841">
    <property type="entry name" value="Znf_RING"/>
</dbReference>
<dbReference type="SUPFAM" id="SSF63829">
    <property type="entry name" value="Calcium-dependent phosphotriesterase"/>
    <property type="match status" value="1"/>
</dbReference>
<dbReference type="PANTHER" id="PTHR25462">
    <property type="entry name" value="BONUS, ISOFORM C-RELATED"/>
    <property type="match status" value="1"/>
</dbReference>
<feature type="domain" description="B box-type" evidence="9">
    <location>
        <begin position="176"/>
        <end position="217"/>
    </location>
</feature>
<keyword evidence="1" id="KW-0479">Metal-binding</keyword>
<dbReference type="Gene3D" id="3.30.40.10">
    <property type="entry name" value="Zinc/RING finger domain, C3HC4 (zinc finger)"/>
    <property type="match status" value="1"/>
</dbReference>
<dbReference type="SMART" id="SM00336">
    <property type="entry name" value="BBOX"/>
    <property type="match status" value="2"/>
</dbReference>
<reference evidence="10 11" key="1">
    <citation type="submission" date="2024-11" db="EMBL/GenBank/DDBJ databases">
        <title>Adaptive evolution of stress response genes in parasites aligns with host niche diversity.</title>
        <authorList>
            <person name="Hahn C."/>
            <person name="Resl P."/>
        </authorList>
    </citation>
    <scope>NUCLEOTIDE SEQUENCE [LARGE SCALE GENOMIC DNA]</scope>
    <source>
        <strain evidence="10">EGGRZ-B1_66</strain>
        <tissue evidence="10">Body</tissue>
    </source>
</reference>
<dbReference type="SUPFAM" id="SSF57850">
    <property type="entry name" value="RING/U-box"/>
    <property type="match status" value="1"/>
</dbReference>
<feature type="domain" description="B box-type" evidence="9">
    <location>
        <begin position="111"/>
        <end position="158"/>
    </location>
</feature>
<keyword evidence="4" id="KW-0862">Zinc</keyword>
<evidence type="ECO:0000256" key="1">
    <source>
        <dbReference type="ARBA" id="ARBA00022723"/>
    </source>
</evidence>
<dbReference type="InterPro" id="IPR001258">
    <property type="entry name" value="NHL_repeat"/>
</dbReference>
<accession>A0ABD2QK68</accession>
<dbReference type="InterPro" id="IPR013083">
    <property type="entry name" value="Znf_RING/FYVE/PHD"/>
</dbReference>
<evidence type="ECO:0000256" key="7">
    <source>
        <dbReference type="SAM" id="MobiDB-lite"/>
    </source>
</evidence>
<dbReference type="SUPFAM" id="SSF57845">
    <property type="entry name" value="B-box zinc-binding domain"/>
    <property type="match status" value="1"/>
</dbReference>
<gene>
    <name evidence="10" type="ORF">Ciccas_001757</name>
</gene>
<dbReference type="Proteomes" id="UP001626550">
    <property type="component" value="Unassembled WGS sequence"/>
</dbReference>
<dbReference type="Gene3D" id="2.120.10.30">
    <property type="entry name" value="TolB, C-terminal domain"/>
    <property type="match status" value="1"/>
</dbReference>
<dbReference type="EMBL" id="JBJKFK010000124">
    <property type="protein sequence ID" value="KAL3319567.1"/>
    <property type="molecule type" value="Genomic_DNA"/>
</dbReference>
<keyword evidence="2" id="KW-0677">Repeat</keyword>
<dbReference type="AlphaFoldDB" id="A0ABD2QK68"/>
<evidence type="ECO:0000259" key="9">
    <source>
        <dbReference type="PROSITE" id="PS50119"/>
    </source>
</evidence>
<sequence>MHATDSPVNGLTDETEFSEEEELENEGSLGDDSSFPSKCGLCDNNFTDPLILQCLHIYDKECLQKFENKNDIIPSVKCPKCAQLSGPIRTLKKFDASLMQKFSKDDSNNGEVTVTCTECTSEKEALYRCIQCSGTLCEQCRRIHKVMKVFSSHEVLDLSPEERANSKVLFQTMQNSKPRPCNFHSDFVYNEFCIQCAVPTCNQCREVEHKDHIHCDLQIVFQRFESEISQALHLANQKKEELRKLSDDLQISLPDVVSSRDHNKKKIENICAQWISAVNQVKEDLLQENRELHKNLEMNTWQRINNLNKTIDHIDFADDFCERYFKKCSNTDMCELYSTVHSCLSSFGDLKLDSDLSVSRPFYENPESIIDVVKQHFGSFDPIPPETVCKNVDTTLTCITQTSGPPSIINGFPSNGKCNGTHNYELNSDSMKRLSLKTDSEIMFFMNQHNTNPQTTRSIAQISPTGSHSSAGGRSTSLISSHTNNAISGGHHFSLLSADSGQGLSNITNPSPWNTLDTMSSTSHQNGADFDSLDSGLTSSQLIDAHLAQGDASSSAFLKMSKSHNTGLYPNSTLYEYSRQRNARCNQMSLLTKWGSMGCELGRLNSPHGFCLGFDEEIVVADTHNHRIQIFSKRGQFLNFFGVSGRVDGLLWYPRKVAIIRQSQRYVVCDRGSERSRMQLFSRSGHFVRRIAIRYIDIVAGLAINQHG</sequence>
<evidence type="ECO:0000313" key="11">
    <source>
        <dbReference type="Proteomes" id="UP001626550"/>
    </source>
</evidence>
<feature type="region of interest" description="Disordered" evidence="7">
    <location>
        <begin position="453"/>
        <end position="483"/>
    </location>
</feature>
<proteinExistence type="predicted"/>
<organism evidence="10 11">
    <name type="scientific">Cichlidogyrus casuarinus</name>
    <dbReference type="NCBI Taxonomy" id="1844966"/>
    <lineage>
        <taxon>Eukaryota</taxon>
        <taxon>Metazoa</taxon>
        <taxon>Spiralia</taxon>
        <taxon>Lophotrochozoa</taxon>
        <taxon>Platyhelminthes</taxon>
        <taxon>Monogenea</taxon>
        <taxon>Monopisthocotylea</taxon>
        <taxon>Dactylogyridea</taxon>
        <taxon>Ancyrocephalidae</taxon>
        <taxon>Cichlidogyrus</taxon>
    </lineage>
</organism>
<evidence type="ECO:0000256" key="3">
    <source>
        <dbReference type="ARBA" id="ARBA00022771"/>
    </source>
</evidence>
<dbReference type="InterPro" id="IPR011042">
    <property type="entry name" value="6-blade_b-propeller_TolB-like"/>
</dbReference>
<dbReference type="CDD" id="cd19757">
    <property type="entry name" value="Bbox1"/>
    <property type="match status" value="1"/>
</dbReference>
<evidence type="ECO:0000256" key="4">
    <source>
        <dbReference type="ARBA" id="ARBA00022833"/>
    </source>
</evidence>
<evidence type="ECO:0000259" key="8">
    <source>
        <dbReference type="PROSITE" id="PS50089"/>
    </source>
</evidence>
<dbReference type="PROSITE" id="PS50119">
    <property type="entry name" value="ZF_BBOX"/>
    <property type="match status" value="2"/>
</dbReference>
<dbReference type="PROSITE" id="PS51125">
    <property type="entry name" value="NHL"/>
    <property type="match status" value="1"/>
</dbReference>
<evidence type="ECO:0000313" key="10">
    <source>
        <dbReference type="EMBL" id="KAL3319567.1"/>
    </source>
</evidence>